<proteinExistence type="predicted"/>
<dbReference type="SUPFAM" id="SSF52540">
    <property type="entry name" value="P-loop containing nucleoside triphosphate hydrolases"/>
    <property type="match status" value="1"/>
</dbReference>
<gene>
    <name evidence="1" type="ORF">LSP00402_LOCUS19368</name>
</gene>
<name>A0A7S2U2H5_9EUKA</name>
<protein>
    <submittedName>
        <fullName evidence="1">Uncharacterized protein</fullName>
    </submittedName>
</protein>
<reference evidence="1" key="1">
    <citation type="submission" date="2021-01" db="EMBL/GenBank/DDBJ databases">
        <authorList>
            <person name="Corre E."/>
            <person name="Pelletier E."/>
            <person name="Niang G."/>
            <person name="Scheremetjew M."/>
            <person name="Finn R."/>
            <person name="Kale V."/>
            <person name="Holt S."/>
            <person name="Cochrane G."/>
            <person name="Meng A."/>
            <person name="Brown T."/>
            <person name="Cohen L."/>
        </authorList>
    </citation>
    <scope>NUCLEOTIDE SEQUENCE</scope>
    <source>
        <strain evidence="1">CCMP622</strain>
    </source>
</reference>
<dbReference type="AlphaFoldDB" id="A0A7S2U2H5"/>
<dbReference type="EMBL" id="HBHP01031417">
    <property type="protein sequence ID" value="CAD9775371.1"/>
    <property type="molecule type" value="Transcribed_RNA"/>
</dbReference>
<sequence length="149" mass="17284">MANVNDNSRRPVVWWITGRPSAGKTFTGDYLEASCGFTHVEGDWRMVSPAHKQITGGLVRSFYEFWFKDRTAPEELWQPYYGEVCAEAIEALERDSRKPVVVTLALYRKKVREYGINSRDEPPSASSCWTYLTMRQFDESCLSLRSTWR</sequence>
<dbReference type="Gene3D" id="3.40.50.300">
    <property type="entry name" value="P-loop containing nucleotide triphosphate hydrolases"/>
    <property type="match status" value="1"/>
</dbReference>
<organism evidence="1">
    <name type="scientific">Lotharella oceanica</name>
    <dbReference type="NCBI Taxonomy" id="641309"/>
    <lineage>
        <taxon>Eukaryota</taxon>
        <taxon>Sar</taxon>
        <taxon>Rhizaria</taxon>
        <taxon>Cercozoa</taxon>
        <taxon>Chlorarachniophyceae</taxon>
        <taxon>Lotharella</taxon>
    </lineage>
</organism>
<dbReference type="InterPro" id="IPR027417">
    <property type="entry name" value="P-loop_NTPase"/>
</dbReference>
<accession>A0A7S2U2H5</accession>
<evidence type="ECO:0000313" key="1">
    <source>
        <dbReference type="EMBL" id="CAD9775371.1"/>
    </source>
</evidence>